<reference evidence="3" key="1">
    <citation type="submission" date="2022-07" db="EMBL/GenBank/DDBJ databases">
        <title>Marinobacter iranensis a new bacterium isolate from a hipersaline lake in Iran.</title>
        <authorList>
            <person name="Mohammad A.M.A."/>
            <person name="Cristina S.-P."/>
            <person name="Antonio V."/>
        </authorList>
    </citation>
    <scope>NUCLEOTIDE SEQUENCE</scope>
    <source>
        <strain evidence="3">71-i</strain>
    </source>
</reference>
<gene>
    <name evidence="3" type="ORF">NLU14_09495</name>
</gene>
<dbReference type="Proteomes" id="UP001143391">
    <property type="component" value="Unassembled WGS sequence"/>
</dbReference>
<feature type="domain" description="ATP-grasp" evidence="2">
    <location>
        <begin position="210"/>
        <end position="399"/>
    </location>
</feature>
<keyword evidence="4" id="KW-1185">Reference proteome</keyword>
<keyword evidence="1" id="KW-0547">Nucleotide-binding</keyword>
<proteinExistence type="predicted"/>
<evidence type="ECO:0000259" key="2">
    <source>
        <dbReference type="PROSITE" id="PS50975"/>
    </source>
</evidence>
<evidence type="ECO:0000256" key="1">
    <source>
        <dbReference type="PROSITE-ProRule" id="PRU00409"/>
    </source>
</evidence>
<dbReference type="PROSITE" id="PS50975">
    <property type="entry name" value="ATP_GRASP"/>
    <property type="match status" value="1"/>
</dbReference>
<accession>A0ABT5Y9W2</accession>
<dbReference type="EMBL" id="JANCMW010000004">
    <property type="protein sequence ID" value="MDF0750465.1"/>
    <property type="molecule type" value="Genomic_DNA"/>
</dbReference>
<evidence type="ECO:0000313" key="3">
    <source>
        <dbReference type="EMBL" id="MDF0750465.1"/>
    </source>
</evidence>
<comment type="caution">
    <text evidence="3">The sequence shown here is derived from an EMBL/GenBank/DDBJ whole genome shotgun (WGS) entry which is preliminary data.</text>
</comment>
<name>A0ABT5Y9W2_9GAMM</name>
<keyword evidence="1" id="KW-0067">ATP-binding</keyword>
<evidence type="ECO:0000313" key="4">
    <source>
        <dbReference type="Proteomes" id="UP001143391"/>
    </source>
</evidence>
<protein>
    <recommendedName>
        <fullName evidence="2">ATP-grasp domain-containing protein</fullName>
    </recommendedName>
</protein>
<organism evidence="3 4">
    <name type="scientific">Marinobacter iranensis</name>
    <dbReference type="NCBI Taxonomy" id="2962607"/>
    <lineage>
        <taxon>Bacteria</taxon>
        <taxon>Pseudomonadati</taxon>
        <taxon>Pseudomonadota</taxon>
        <taxon>Gammaproteobacteria</taxon>
        <taxon>Pseudomonadales</taxon>
        <taxon>Marinobacteraceae</taxon>
        <taxon>Marinobacter</taxon>
    </lineage>
</organism>
<dbReference type="SUPFAM" id="SSF56059">
    <property type="entry name" value="Glutathione synthetase ATP-binding domain-like"/>
    <property type="match status" value="1"/>
</dbReference>
<sequence>MELILSGESVNESFDATIELKSVGLMDRSATLDVTQDTVTRLLVRVDNNLPLARNLLEQGFHIAGCIGASQRLCAANIEPHFPVESLVSGPVAPAIVLGRANVNLLAQVRALGGSGVPVYCVLTRGEPALIARSSRYTSGVFDCRGGSDEVICDAIRHIAEECGCSPIVFTGGDLDIALLARIWPSISGFARAVSDPDRCSHFNDKRVQIDTVSAAGIRVPESRVVDNIQALDCLADLTFPIISKPLELARKGAFRGKIFVAENEDDLRSRLEPVLDTGSASILLQEYVPGGIENLLFALVTCGDNGEVRWSVTGRKLEDNTKGGMGTGETLKDPELDRQVARTFQAFGVGGLLGVEFKRHPVTGELFYIESNFRPENIHSVNEAAGVNLQLAAYLQAVGLPTLYEPLPQRQATWMDLSLVFLARLKQKGWQGIWPATRGTVADALWARGDLRPGVVWYALKITSLVRRSFGRVIKRRH</sequence>
<dbReference type="Gene3D" id="3.30.470.20">
    <property type="entry name" value="ATP-grasp fold, B domain"/>
    <property type="match status" value="1"/>
</dbReference>
<dbReference type="RefSeq" id="WP_275705989.1">
    <property type="nucleotide sequence ID" value="NZ_JANCMW010000004.1"/>
</dbReference>
<dbReference type="InterPro" id="IPR011761">
    <property type="entry name" value="ATP-grasp"/>
</dbReference>